<organism evidence="5 6">
    <name type="scientific">Halorussus limi</name>
    <dbReference type="NCBI Taxonomy" id="2938695"/>
    <lineage>
        <taxon>Archaea</taxon>
        <taxon>Methanobacteriati</taxon>
        <taxon>Methanobacteriota</taxon>
        <taxon>Stenosarchaea group</taxon>
        <taxon>Halobacteria</taxon>
        <taxon>Halobacteriales</taxon>
        <taxon>Haladaptataceae</taxon>
        <taxon>Halorussus</taxon>
    </lineage>
</organism>
<gene>
    <name evidence="5" type="ORF">M0R89_11090</name>
</gene>
<dbReference type="AlphaFoldDB" id="A0A8U0HZB1"/>
<evidence type="ECO:0000256" key="3">
    <source>
        <dbReference type="ARBA" id="ARBA00023002"/>
    </source>
</evidence>
<keyword evidence="2" id="KW-0521">NADP</keyword>
<dbReference type="PROSITE" id="PS00062">
    <property type="entry name" value="ALDOKETO_REDUCTASE_2"/>
    <property type="match status" value="1"/>
</dbReference>
<dbReference type="InterPro" id="IPR023210">
    <property type="entry name" value="NADP_OxRdtase_dom"/>
</dbReference>
<evidence type="ECO:0000256" key="1">
    <source>
        <dbReference type="ARBA" id="ARBA00007905"/>
    </source>
</evidence>
<sequence>MPMLGLGTYPNADYDECVESVRRALDVGYRHVDATERREGYYNETAVGDAVAQVGVPREDLFVATKVSPEDLDYDHVFRSVEESLDRLGMEYIDLLYVHWPTGDYEVTDTLDAFADLREEGLIERIGVSNFTVDLLEEAVEVADEPIFANQVEMHPLLPQTELREFCARDDVNVELVAYSPIARGNLEAVGELREVAGKYGATPEQVSLAWLREKGVTAIPESTSEDHLRENWLSLGVELDDDDMEKIDSIEERRRIVDPDEAPWNW</sequence>
<evidence type="ECO:0000313" key="5">
    <source>
        <dbReference type="EMBL" id="UPV76229.1"/>
    </source>
</evidence>
<proteinExistence type="inferred from homology"/>
<name>A0A8U0HZB1_9EURY</name>
<reference evidence="5 6" key="1">
    <citation type="submission" date="2022-04" db="EMBL/GenBank/DDBJ databases">
        <title>Diverse halophilic archaea isolated from saline environments.</title>
        <authorList>
            <person name="Cui H.-L."/>
        </authorList>
    </citation>
    <scope>NUCLEOTIDE SEQUENCE [LARGE SCALE GENOMIC DNA]</scope>
    <source>
        <strain evidence="5 6">XZYJT49</strain>
    </source>
</reference>
<dbReference type="Proteomes" id="UP000830729">
    <property type="component" value="Chromosome"/>
</dbReference>
<keyword evidence="3" id="KW-0560">Oxidoreductase</keyword>
<dbReference type="GO" id="GO:0016616">
    <property type="term" value="F:oxidoreductase activity, acting on the CH-OH group of donors, NAD or NADP as acceptor"/>
    <property type="evidence" value="ECO:0007669"/>
    <property type="project" value="UniProtKB-ARBA"/>
</dbReference>
<dbReference type="EMBL" id="CP096659">
    <property type="protein sequence ID" value="UPV76229.1"/>
    <property type="molecule type" value="Genomic_DNA"/>
</dbReference>
<accession>A0A8U0HZB1</accession>
<dbReference type="PANTHER" id="PTHR43827">
    <property type="entry name" value="2,5-DIKETO-D-GLUCONIC ACID REDUCTASE"/>
    <property type="match status" value="1"/>
</dbReference>
<comment type="similarity">
    <text evidence="1">Belongs to the aldo/keto reductase family.</text>
</comment>
<dbReference type="InterPro" id="IPR018170">
    <property type="entry name" value="Aldo/ket_reductase_CS"/>
</dbReference>
<dbReference type="SUPFAM" id="SSF51430">
    <property type="entry name" value="NAD(P)-linked oxidoreductase"/>
    <property type="match status" value="1"/>
</dbReference>
<dbReference type="PIRSF" id="PIRSF000097">
    <property type="entry name" value="AKR"/>
    <property type="match status" value="1"/>
</dbReference>
<evidence type="ECO:0000259" key="4">
    <source>
        <dbReference type="Pfam" id="PF00248"/>
    </source>
</evidence>
<keyword evidence="6" id="KW-1185">Reference proteome</keyword>
<dbReference type="KEGG" id="halx:M0R89_11090"/>
<dbReference type="InterPro" id="IPR020471">
    <property type="entry name" value="AKR"/>
</dbReference>
<dbReference type="Pfam" id="PF00248">
    <property type="entry name" value="Aldo_ket_red"/>
    <property type="match status" value="1"/>
</dbReference>
<evidence type="ECO:0000313" key="6">
    <source>
        <dbReference type="Proteomes" id="UP000830729"/>
    </source>
</evidence>
<dbReference type="Gene3D" id="3.20.20.100">
    <property type="entry name" value="NADP-dependent oxidoreductase domain"/>
    <property type="match status" value="1"/>
</dbReference>
<dbReference type="InterPro" id="IPR036812">
    <property type="entry name" value="NAD(P)_OxRdtase_dom_sf"/>
</dbReference>
<evidence type="ECO:0000256" key="2">
    <source>
        <dbReference type="ARBA" id="ARBA00022857"/>
    </source>
</evidence>
<dbReference type="PRINTS" id="PR00069">
    <property type="entry name" value="ALDKETRDTASE"/>
</dbReference>
<dbReference type="PANTHER" id="PTHR43827:SF3">
    <property type="entry name" value="NADP-DEPENDENT OXIDOREDUCTASE DOMAIN-CONTAINING PROTEIN"/>
    <property type="match status" value="1"/>
</dbReference>
<feature type="domain" description="NADP-dependent oxidoreductase" evidence="4">
    <location>
        <begin position="5"/>
        <end position="252"/>
    </location>
</feature>
<protein>
    <submittedName>
        <fullName evidence="5">Aldo/keto reductase</fullName>
    </submittedName>
</protein>